<dbReference type="PANTHER" id="PTHR31356">
    <property type="entry name" value="THYLAKOID LUMENAL 29 KDA PROTEIN, CHLOROPLASTIC-RELATED"/>
    <property type="match status" value="1"/>
</dbReference>
<dbReference type="PRINTS" id="PR00458">
    <property type="entry name" value="PEROXIDASE"/>
</dbReference>
<dbReference type="SUPFAM" id="SSF48113">
    <property type="entry name" value="Heme-dependent peroxidases"/>
    <property type="match status" value="1"/>
</dbReference>
<evidence type="ECO:0000256" key="4">
    <source>
        <dbReference type="ARBA" id="ARBA00022559"/>
    </source>
</evidence>
<keyword evidence="8" id="KW-0630">Potassium</keyword>
<feature type="domain" description="Plant heme peroxidase family profile" evidence="13">
    <location>
        <begin position="31"/>
        <end position="261"/>
    </location>
</feature>
<evidence type="ECO:0000256" key="8">
    <source>
        <dbReference type="ARBA" id="ARBA00022958"/>
    </source>
</evidence>
<evidence type="ECO:0000256" key="7">
    <source>
        <dbReference type="ARBA" id="ARBA00022837"/>
    </source>
</evidence>
<evidence type="ECO:0000313" key="15">
    <source>
        <dbReference type="Proteomes" id="UP000032304"/>
    </source>
</evidence>
<dbReference type="GO" id="GO:0020037">
    <property type="term" value="F:heme binding"/>
    <property type="evidence" value="ECO:0007669"/>
    <property type="project" value="InterPro"/>
</dbReference>
<keyword evidence="10" id="KW-0408">Iron</keyword>
<dbReference type="Proteomes" id="UP000032304">
    <property type="component" value="Chromosome 3"/>
</dbReference>
<dbReference type="Gene3D" id="1.10.420.10">
    <property type="entry name" value="Peroxidase, domain 2"/>
    <property type="match status" value="1"/>
</dbReference>
<dbReference type="InterPro" id="IPR044831">
    <property type="entry name" value="Ccp1-like"/>
</dbReference>
<feature type="region of interest" description="Disordered" evidence="12">
    <location>
        <begin position="112"/>
        <end position="132"/>
    </location>
</feature>
<dbReference type="STRING" id="29730.A0A0D2NUK1"/>
<comment type="similarity">
    <text evidence="2">Belongs to the peroxidase family. Ascorbate peroxidase subfamily.</text>
</comment>
<keyword evidence="9" id="KW-0560">Oxidoreductase</keyword>
<proteinExistence type="inferred from homology"/>
<keyword evidence="7" id="KW-0106">Calcium</keyword>
<dbReference type="CDD" id="cd00691">
    <property type="entry name" value="ascorbate_peroxidase"/>
    <property type="match status" value="1"/>
</dbReference>
<evidence type="ECO:0000256" key="10">
    <source>
        <dbReference type="ARBA" id="ARBA00023004"/>
    </source>
</evidence>
<dbReference type="GO" id="GO:0034599">
    <property type="term" value="P:cellular response to oxidative stress"/>
    <property type="evidence" value="ECO:0007669"/>
    <property type="project" value="InterPro"/>
</dbReference>
<evidence type="ECO:0000256" key="11">
    <source>
        <dbReference type="ARBA" id="ARBA00023324"/>
    </source>
</evidence>
<keyword evidence="5" id="KW-0349">Heme</keyword>
<dbReference type="GO" id="GO:0016688">
    <property type="term" value="F:L-ascorbate peroxidase activity"/>
    <property type="evidence" value="ECO:0007669"/>
    <property type="project" value="UniProtKB-EC"/>
</dbReference>
<dbReference type="Gene3D" id="1.10.520.10">
    <property type="match status" value="1"/>
</dbReference>
<dbReference type="PANTHER" id="PTHR31356:SF38">
    <property type="entry name" value="L-ASCORBATE PEROXIDASE 5, PEROXISOMAL"/>
    <property type="match status" value="1"/>
</dbReference>
<dbReference type="OrthoDB" id="2859658at2759"/>
<dbReference type="FunFam" id="1.10.420.10:FF:000003">
    <property type="entry name" value="L-ascorbate peroxidase, cytosolic"/>
    <property type="match status" value="1"/>
</dbReference>
<keyword evidence="15" id="KW-1185">Reference proteome</keyword>
<evidence type="ECO:0000256" key="2">
    <source>
        <dbReference type="ARBA" id="ARBA00006873"/>
    </source>
</evidence>
<evidence type="ECO:0000256" key="6">
    <source>
        <dbReference type="ARBA" id="ARBA00022723"/>
    </source>
</evidence>
<dbReference type="GO" id="GO:0000302">
    <property type="term" value="P:response to reactive oxygen species"/>
    <property type="evidence" value="ECO:0007669"/>
    <property type="project" value="TreeGrafter"/>
</dbReference>
<evidence type="ECO:0000259" key="13">
    <source>
        <dbReference type="PROSITE" id="PS50873"/>
    </source>
</evidence>
<protein>
    <recommendedName>
        <fullName evidence="3">L-ascorbate peroxidase</fullName>
        <ecNumber evidence="3">1.11.1.11</ecNumber>
    </recommendedName>
</protein>
<evidence type="ECO:0000313" key="14">
    <source>
        <dbReference type="EMBL" id="KJB17618.1"/>
    </source>
</evidence>
<dbReference type="InterPro" id="IPR002207">
    <property type="entry name" value="Peroxidase_I"/>
</dbReference>
<dbReference type="Pfam" id="PF00141">
    <property type="entry name" value="peroxidase"/>
    <property type="match status" value="1"/>
</dbReference>
<reference evidence="14 15" key="1">
    <citation type="journal article" date="2012" name="Nature">
        <title>Repeated polyploidization of Gossypium genomes and the evolution of spinnable cotton fibres.</title>
        <authorList>
            <person name="Paterson A.H."/>
            <person name="Wendel J.F."/>
            <person name="Gundlach H."/>
            <person name="Guo H."/>
            <person name="Jenkins J."/>
            <person name="Jin D."/>
            <person name="Llewellyn D."/>
            <person name="Showmaker K.C."/>
            <person name="Shu S."/>
            <person name="Udall J."/>
            <person name="Yoo M.J."/>
            <person name="Byers R."/>
            <person name="Chen W."/>
            <person name="Doron-Faigenboim A."/>
            <person name="Duke M.V."/>
            <person name="Gong L."/>
            <person name="Grimwood J."/>
            <person name="Grover C."/>
            <person name="Grupp K."/>
            <person name="Hu G."/>
            <person name="Lee T.H."/>
            <person name="Li J."/>
            <person name="Lin L."/>
            <person name="Liu T."/>
            <person name="Marler B.S."/>
            <person name="Page J.T."/>
            <person name="Roberts A.W."/>
            <person name="Romanel E."/>
            <person name="Sanders W.S."/>
            <person name="Szadkowski E."/>
            <person name="Tan X."/>
            <person name="Tang H."/>
            <person name="Xu C."/>
            <person name="Wang J."/>
            <person name="Wang Z."/>
            <person name="Zhang D."/>
            <person name="Zhang L."/>
            <person name="Ashrafi H."/>
            <person name="Bedon F."/>
            <person name="Bowers J.E."/>
            <person name="Brubaker C.L."/>
            <person name="Chee P.W."/>
            <person name="Das S."/>
            <person name="Gingle A.R."/>
            <person name="Haigler C.H."/>
            <person name="Harker D."/>
            <person name="Hoffmann L.V."/>
            <person name="Hovav R."/>
            <person name="Jones D.C."/>
            <person name="Lemke C."/>
            <person name="Mansoor S."/>
            <person name="ur Rahman M."/>
            <person name="Rainville L.N."/>
            <person name="Rambani A."/>
            <person name="Reddy U.K."/>
            <person name="Rong J.K."/>
            <person name="Saranga Y."/>
            <person name="Scheffler B.E."/>
            <person name="Scheffler J.A."/>
            <person name="Stelly D.M."/>
            <person name="Triplett B.A."/>
            <person name="Van Deynze A."/>
            <person name="Vaslin M.F."/>
            <person name="Waghmare V.N."/>
            <person name="Walford S.A."/>
            <person name="Wright R.J."/>
            <person name="Zaki E.A."/>
            <person name="Zhang T."/>
            <person name="Dennis E.S."/>
            <person name="Mayer K.F."/>
            <person name="Peterson D.G."/>
            <person name="Rokhsar D.S."/>
            <person name="Wang X."/>
            <person name="Schmutz J."/>
        </authorList>
    </citation>
    <scope>NUCLEOTIDE SEQUENCE [LARGE SCALE GENOMIC DNA]</scope>
</reference>
<comment type="cofactor">
    <cofactor evidence="1">
        <name>heme b</name>
        <dbReference type="ChEBI" id="CHEBI:60344"/>
    </cofactor>
</comment>
<dbReference type="InterPro" id="IPR010255">
    <property type="entry name" value="Haem_peroxidase_sf"/>
</dbReference>
<dbReference type="PROSITE" id="PS00436">
    <property type="entry name" value="PEROXIDASE_2"/>
    <property type="match status" value="1"/>
</dbReference>
<dbReference type="OMA" id="GGPPIDF"/>
<dbReference type="FunFam" id="1.10.520.10:FF:000003">
    <property type="entry name" value="Cytosolic ascorbate peroxidase"/>
    <property type="match status" value="1"/>
</dbReference>
<dbReference type="InterPro" id="IPR019793">
    <property type="entry name" value="Peroxidases_heam-ligand_BS"/>
</dbReference>
<dbReference type="eggNOG" id="ENOG502QR1E">
    <property type="taxonomic scope" value="Eukaryota"/>
</dbReference>
<dbReference type="InterPro" id="IPR002016">
    <property type="entry name" value="Haem_peroxidase"/>
</dbReference>
<dbReference type="GO" id="GO:0046872">
    <property type="term" value="F:metal ion binding"/>
    <property type="evidence" value="ECO:0007669"/>
    <property type="project" value="UniProtKB-KW"/>
</dbReference>
<dbReference type="EC" id="1.11.1.11" evidence="3"/>
<dbReference type="GO" id="GO:0042744">
    <property type="term" value="P:hydrogen peroxide catabolic process"/>
    <property type="evidence" value="ECO:0007669"/>
    <property type="project" value="UniProtKB-KW"/>
</dbReference>
<feature type="compositionally biased region" description="Basic and acidic residues" evidence="12">
    <location>
        <begin position="115"/>
        <end position="131"/>
    </location>
</feature>
<dbReference type="InterPro" id="IPR019794">
    <property type="entry name" value="Peroxidases_AS"/>
</dbReference>
<keyword evidence="4" id="KW-0575">Peroxidase</keyword>
<dbReference type="PROSITE" id="PS50873">
    <property type="entry name" value="PEROXIDASE_4"/>
    <property type="match status" value="1"/>
</dbReference>
<evidence type="ECO:0000256" key="9">
    <source>
        <dbReference type="ARBA" id="ARBA00023002"/>
    </source>
</evidence>
<dbReference type="PROSITE" id="PS00435">
    <property type="entry name" value="PEROXIDASE_1"/>
    <property type="match status" value="1"/>
</dbReference>
<evidence type="ECO:0000256" key="1">
    <source>
        <dbReference type="ARBA" id="ARBA00001970"/>
    </source>
</evidence>
<dbReference type="KEGG" id="gra:105787462"/>
<dbReference type="PRINTS" id="PR00459">
    <property type="entry name" value="ASPEROXIDASE"/>
</dbReference>
<organism evidence="14 15">
    <name type="scientific">Gossypium raimondii</name>
    <name type="common">Peruvian cotton</name>
    <name type="synonym">Gossypium klotzschianum subsp. raimondii</name>
    <dbReference type="NCBI Taxonomy" id="29730"/>
    <lineage>
        <taxon>Eukaryota</taxon>
        <taxon>Viridiplantae</taxon>
        <taxon>Streptophyta</taxon>
        <taxon>Embryophyta</taxon>
        <taxon>Tracheophyta</taxon>
        <taxon>Spermatophyta</taxon>
        <taxon>Magnoliopsida</taxon>
        <taxon>eudicotyledons</taxon>
        <taxon>Gunneridae</taxon>
        <taxon>Pentapetalae</taxon>
        <taxon>rosids</taxon>
        <taxon>malvids</taxon>
        <taxon>Malvales</taxon>
        <taxon>Malvaceae</taxon>
        <taxon>Malvoideae</taxon>
        <taxon>Gossypium</taxon>
    </lineage>
</organism>
<evidence type="ECO:0000256" key="12">
    <source>
        <dbReference type="SAM" id="MobiDB-lite"/>
    </source>
</evidence>
<keyword evidence="11" id="KW-0376">Hydrogen peroxide</keyword>
<evidence type="ECO:0000256" key="5">
    <source>
        <dbReference type="ARBA" id="ARBA00022617"/>
    </source>
</evidence>
<gene>
    <name evidence="14" type="ORF">B456_003G008200</name>
</gene>
<keyword evidence="6" id="KW-0479">Metal-binding</keyword>
<dbReference type="AlphaFoldDB" id="A0A0D2NUK1"/>
<dbReference type="EMBL" id="CM001742">
    <property type="protein sequence ID" value="KJB17617.1"/>
    <property type="molecule type" value="Genomic_DNA"/>
</dbReference>
<name>A0A0D2NUK1_GOSRA</name>
<evidence type="ECO:0000256" key="3">
    <source>
        <dbReference type="ARBA" id="ARBA00012940"/>
    </source>
</evidence>
<dbReference type="GO" id="GO:0009507">
    <property type="term" value="C:chloroplast"/>
    <property type="evidence" value="ECO:0007669"/>
    <property type="project" value="TreeGrafter"/>
</dbReference>
<sequence>MAAPVMDPQYLKEIEKARRDLRALISSNQCAPIMLRLAWHDAGTYDVKTKTGGPNGSIRLGDELQHAANSGLKKAVDLCEQVKERHPQITYADLYQLAGGVAVEVTGGPPIDFVPGRKDSMASPEEGRLPDANRGAKHLRDIFYRMGLSDKDIVALSGGHTLGRAHPERSGFEGAWTKEPLKFDNSYYKELLNNESDPELLKLRSDKALVEDPKFKRYVELYAKDEDAFFRDYAASHKKLSELGFISPPSKLSLKVALGFVIAIVAILSHYYEGHFSWNDLSSQFHKRFNLTDLASQFQKRM</sequence>
<dbReference type="Gramene" id="KJB17617">
    <property type="protein sequence ID" value="KJB17617"/>
    <property type="gene ID" value="B456_003G008200"/>
</dbReference>
<accession>A0A0D2NUK1</accession>
<dbReference type="Gramene" id="KJB17618">
    <property type="protein sequence ID" value="KJB17618"/>
    <property type="gene ID" value="B456_003G008200"/>
</dbReference>
<dbReference type="EMBL" id="CM001742">
    <property type="protein sequence ID" value="KJB17618.1"/>
    <property type="molecule type" value="Genomic_DNA"/>
</dbReference>